<evidence type="ECO:0000313" key="2">
    <source>
        <dbReference type="EMBL" id="ADZ84797.1"/>
    </source>
</evidence>
<dbReference type="STRING" id="642492.Clole_3102"/>
<sequence>MNAFEKKYKPFKKQFIIPTIVFILCAVTSIFLFYQGKARSIDPPKTSFLVPGTTILDLTQSGRYTIYLELDTLFEGKHYEAPEVIEGLKCEVMKDETKIKVEAADLSYSYNRNGQKGESYFNFTIEEPGSYTIITTIDNEQMKEAVLSVGLKNEKMVRVLQFTVGASVLMLVGIFEFIGYMIYGLIKLMIYKTKLKQNTY</sequence>
<keyword evidence="1" id="KW-1133">Transmembrane helix</keyword>
<dbReference type="Proteomes" id="UP000008467">
    <property type="component" value="Chromosome"/>
</dbReference>
<protein>
    <submittedName>
        <fullName evidence="2">Uncharacterized protein</fullName>
    </submittedName>
</protein>
<dbReference type="eggNOG" id="ENOG5030T4A">
    <property type="taxonomic scope" value="Bacteria"/>
</dbReference>
<dbReference type="EMBL" id="CP002582">
    <property type="protein sequence ID" value="ADZ84797.1"/>
    <property type="molecule type" value="Genomic_DNA"/>
</dbReference>
<reference evidence="2 3" key="1">
    <citation type="journal article" date="2011" name="J. Bacteriol.">
        <title>Complete genome sequence of the cellulose-degrading bacterium Cellulosilyticum lentocellum.</title>
        <authorList>
            <consortium name="US DOE Joint Genome Institute"/>
            <person name="Miller D.A."/>
            <person name="Suen G."/>
            <person name="Bruce D."/>
            <person name="Copeland A."/>
            <person name="Cheng J.F."/>
            <person name="Detter C."/>
            <person name="Goodwin L.A."/>
            <person name="Han C.S."/>
            <person name="Hauser L.J."/>
            <person name="Land M.L."/>
            <person name="Lapidus A."/>
            <person name="Lucas S."/>
            <person name="Meincke L."/>
            <person name="Pitluck S."/>
            <person name="Tapia R."/>
            <person name="Teshima H."/>
            <person name="Woyke T."/>
            <person name="Fox B.G."/>
            <person name="Angert E.R."/>
            <person name="Currie C.R."/>
        </authorList>
    </citation>
    <scope>NUCLEOTIDE SEQUENCE [LARGE SCALE GENOMIC DNA]</scope>
    <source>
        <strain evidence="3">ATCC 49066 / DSM 5427 / NCIMB 11756 / RHM5</strain>
    </source>
</reference>
<dbReference type="AlphaFoldDB" id="F2JP58"/>
<evidence type="ECO:0000313" key="3">
    <source>
        <dbReference type="Proteomes" id="UP000008467"/>
    </source>
</evidence>
<keyword evidence="3" id="KW-1185">Reference proteome</keyword>
<accession>F2JP58</accession>
<feature type="transmembrane region" description="Helical" evidence="1">
    <location>
        <begin position="15"/>
        <end position="34"/>
    </location>
</feature>
<gene>
    <name evidence="2" type="ordered locus">Clole_3102</name>
</gene>
<evidence type="ECO:0000256" key="1">
    <source>
        <dbReference type="SAM" id="Phobius"/>
    </source>
</evidence>
<dbReference type="HOGENOM" id="CLU_1364146_0_0_9"/>
<keyword evidence="1" id="KW-0812">Transmembrane</keyword>
<keyword evidence="1" id="KW-0472">Membrane</keyword>
<dbReference type="RefSeq" id="WP_013658075.1">
    <property type="nucleotide sequence ID" value="NC_015275.1"/>
</dbReference>
<name>F2JP58_CELLD</name>
<organism evidence="2 3">
    <name type="scientific">Cellulosilyticum lentocellum (strain ATCC 49066 / DSM 5427 / NCIMB 11756 / RHM5)</name>
    <name type="common">Clostridium lentocellum</name>
    <dbReference type="NCBI Taxonomy" id="642492"/>
    <lineage>
        <taxon>Bacteria</taxon>
        <taxon>Bacillati</taxon>
        <taxon>Bacillota</taxon>
        <taxon>Clostridia</taxon>
        <taxon>Lachnospirales</taxon>
        <taxon>Cellulosilyticaceae</taxon>
        <taxon>Cellulosilyticum</taxon>
    </lineage>
</organism>
<dbReference type="KEGG" id="cle:Clole_3102"/>
<proteinExistence type="predicted"/>
<feature type="transmembrane region" description="Helical" evidence="1">
    <location>
        <begin position="159"/>
        <end position="186"/>
    </location>
</feature>